<evidence type="ECO:0000313" key="5">
    <source>
        <dbReference type="EMBL" id="SJZ30826.1"/>
    </source>
</evidence>
<evidence type="ECO:0000313" key="6">
    <source>
        <dbReference type="Proteomes" id="UP000190423"/>
    </source>
</evidence>
<evidence type="ECO:0000256" key="2">
    <source>
        <dbReference type="SAM" id="Phobius"/>
    </source>
</evidence>
<sequence>MKGRHFRDEQKGAFFLIVIFLIIVTVSVILAVALRTDAVAEKIASDQVIRLLLVIDEGEGKENKALLSSVLVYYPVSKKAMTINIPGNTGAIYQSLGRVDRIDDVYTEKGIDIYKKEIEKLLGIPIPFSLVIKMEDFIRLTDMLGGLRVFIPAPVDVVSSEGERWLLPSGAVNLDGDKIYMYLKYCFEDETDSDVQERYQNVVTSFFTTLHDKKAMVFRKQVFREFNGIFNMNLSDSSDVYTLLSLIADMDSESIGRQTVAGKIRIVDGQQLLFPLNNGEFIKEAVKQSTNMLISNSGALASRIYVLEIKNGTTVQGLAHNTAILFQNASYDVLSAVNADSNDYENTVIIDHIGNREMAAMVGEFIRCTNIVEEEVDFSSADNDASANVDFTIILGKDFDGRYVRPSRTE</sequence>
<gene>
    <name evidence="5" type="ORF">SAMN02745149_00535</name>
</gene>
<dbReference type="InterPro" id="IPR004474">
    <property type="entry name" value="LytR_CpsA_psr"/>
</dbReference>
<dbReference type="Gene3D" id="3.40.630.190">
    <property type="entry name" value="LCP protein"/>
    <property type="match status" value="1"/>
</dbReference>
<keyword evidence="2" id="KW-0472">Membrane</keyword>
<feature type="transmembrane region" description="Helical" evidence="2">
    <location>
        <begin position="12"/>
        <end position="34"/>
    </location>
</feature>
<dbReference type="PANTHER" id="PTHR33392:SF6">
    <property type="entry name" value="POLYISOPRENYL-TEICHOIC ACID--PEPTIDOGLYCAN TEICHOIC ACID TRANSFERASE TAGU"/>
    <property type="match status" value="1"/>
</dbReference>
<organism evidence="5 6">
    <name type="scientific">Treponema porcinum</name>
    <dbReference type="NCBI Taxonomy" id="261392"/>
    <lineage>
        <taxon>Bacteria</taxon>
        <taxon>Pseudomonadati</taxon>
        <taxon>Spirochaetota</taxon>
        <taxon>Spirochaetia</taxon>
        <taxon>Spirochaetales</taxon>
        <taxon>Treponemataceae</taxon>
        <taxon>Treponema</taxon>
    </lineage>
</organism>
<evidence type="ECO:0000259" key="3">
    <source>
        <dbReference type="Pfam" id="PF03816"/>
    </source>
</evidence>
<evidence type="ECO:0000256" key="1">
    <source>
        <dbReference type="ARBA" id="ARBA00006068"/>
    </source>
</evidence>
<dbReference type="Pfam" id="PF03816">
    <property type="entry name" value="LytR_cpsA_psr"/>
    <property type="match status" value="1"/>
</dbReference>
<dbReference type="GeneID" id="78315853"/>
<dbReference type="PANTHER" id="PTHR33392">
    <property type="entry name" value="POLYISOPRENYL-TEICHOIC ACID--PEPTIDOGLYCAN TEICHOIC ACID TRANSFERASE TAGU"/>
    <property type="match status" value="1"/>
</dbReference>
<protein>
    <submittedName>
        <fullName evidence="5">Transcriptional attenuator, LytR family</fullName>
    </submittedName>
</protein>
<dbReference type="RefSeq" id="WP_078932457.1">
    <property type="nucleotide sequence ID" value="NZ_FUWG01000003.1"/>
</dbReference>
<dbReference type="EMBL" id="FUWG01000003">
    <property type="protein sequence ID" value="SJZ30826.1"/>
    <property type="molecule type" value="Genomic_DNA"/>
</dbReference>
<keyword evidence="2" id="KW-0812">Transmembrane</keyword>
<dbReference type="Pfam" id="PF13399">
    <property type="entry name" value="LytR_C"/>
    <property type="match status" value="1"/>
</dbReference>
<reference evidence="5 6" key="1">
    <citation type="submission" date="2017-02" db="EMBL/GenBank/DDBJ databases">
        <authorList>
            <person name="Peterson S.W."/>
        </authorList>
    </citation>
    <scope>NUCLEOTIDE SEQUENCE [LARGE SCALE GENOMIC DNA]</scope>
    <source>
        <strain evidence="5 6">ATCC BAA-908</strain>
    </source>
</reference>
<evidence type="ECO:0000259" key="4">
    <source>
        <dbReference type="Pfam" id="PF13399"/>
    </source>
</evidence>
<comment type="similarity">
    <text evidence="1">Belongs to the LytR/CpsA/Psr (LCP) family.</text>
</comment>
<dbReference type="Gene3D" id="3.30.70.2390">
    <property type="match status" value="1"/>
</dbReference>
<proteinExistence type="inferred from homology"/>
<name>A0A1T4JKX3_TREPO</name>
<feature type="domain" description="Cell envelope-related transcriptional attenuator" evidence="3">
    <location>
        <begin position="97"/>
        <end position="209"/>
    </location>
</feature>
<dbReference type="InterPro" id="IPR027381">
    <property type="entry name" value="LytR/CpsA/Psr_C"/>
</dbReference>
<dbReference type="InterPro" id="IPR050922">
    <property type="entry name" value="LytR/CpsA/Psr_CW_biosynth"/>
</dbReference>
<keyword evidence="2" id="KW-1133">Transmembrane helix</keyword>
<keyword evidence="6" id="KW-1185">Reference proteome</keyword>
<feature type="domain" description="LytR/CpsA/Psr regulator C-terminal" evidence="4">
    <location>
        <begin position="307"/>
        <end position="399"/>
    </location>
</feature>
<accession>A0A1T4JKX3</accession>
<dbReference type="OrthoDB" id="362782at2"/>
<dbReference type="AlphaFoldDB" id="A0A1T4JKX3"/>
<dbReference type="Proteomes" id="UP000190423">
    <property type="component" value="Unassembled WGS sequence"/>
</dbReference>
<dbReference type="STRING" id="261392.SAMN02745149_00535"/>